<reference evidence="2" key="1">
    <citation type="submission" date="2018-12" db="EMBL/GenBank/DDBJ databases">
        <title>Singled stranded DNA viruses identified in blackflies (Austrosimulium ungulatum) sampled in New Zealand.</title>
        <authorList>
            <person name="Kraberger S."/>
            <person name="Fontenele R.S."/>
            <person name="Schmidlin K."/>
            <person name="Walters M."/>
            <person name="Varsani A."/>
        </authorList>
    </citation>
    <scope>NUCLEOTIDE SEQUENCE [LARGE SCALE GENOMIC DNA]</scope>
    <source>
        <strain evidence="2">165</strain>
    </source>
</reference>
<dbReference type="EMBL" id="MK249214">
    <property type="protein sequence ID" value="QCQ85045.1"/>
    <property type="molecule type" value="Genomic_DNA"/>
</dbReference>
<dbReference type="Proteomes" id="UP000323882">
    <property type="component" value="Segment"/>
</dbReference>
<accession>A0A4P8PSS6</accession>
<feature type="compositionally biased region" description="Polar residues" evidence="1">
    <location>
        <begin position="272"/>
        <end position="283"/>
    </location>
</feature>
<evidence type="ECO:0000313" key="2">
    <source>
        <dbReference type="EMBL" id="QCQ85045.1"/>
    </source>
</evidence>
<sequence>MRLTAITQRRYKIFGVDDTLIGAAIGGLGSIFTNFTNQQNNEATNAANIAMANEANRTNVALSRENREFSAGEAQRSRDYMERLSNTAYQRTMQDMGAAGLNPILAYQRGGASTPSGAQASGSQATVTPAKMQPFEARNSIGEAVNTGLALRRAQQENENMKFTADNIQQNTAESIARERLTNQETLNKAQDFGPKQLAKTVADIDRQSVYETSAGSAARTTGTAAEEVNRTVAPVVNNASQILRAVSPFKSYETSRSGSRWNERGEENHYQDTTFTNRWPRN</sequence>
<evidence type="ECO:0000256" key="1">
    <source>
        <dbReference type="SAM" id="MobiDB-lite"/>
    </source>
</evidence>
<proteinExistence type="predicted"/>
<feature type="compositionally biased region" description="Basic and acidic residues" evidence="1">
    <location>
        <begin position="262"/>
        <end position="271"/>
    </location>
</feature>
<name>A0A4P8PSS6_9VIRU</name>
<protein>
    <submittedName>
        <fullName evidence="2">DNA pilot protein</fullName>
    </submittedName>
</protein>
<feature type="region of interest" description="Disordered" evidence="1">
    <location>
        <begin position="254"/>
        <end position="283"/>
    </location>
</feature>
<organism evidence="2">
    <name type="scientific">Blackfly microvirus SF02</name>
    <dbReference type="NCBI Taxonomy" id="2576452"/>
    <lineage>
        <taxon>Viruses</taxon>
        <taxon>Monodnaviria</taxon>
        <taxon>Sangervirae</taxon>
        <taxon>Phixviricota</taxon>
        <taxon>Malgrandaviricetes</taxon>
        <taxon>Petitvirales</taxon>
        <taxon>Microviridae</taxon>
        <taxon>Microvirus</taxon>
    </lineage>
</organism>